<keyword evidence="2" id="KW-1185">Reference proteome</keyword>
<name>A0AC61RNI2_9BACT</name>
<organism evidence="1 2">
    <name type="scientific">Lepagella muris</name>
    <dbReference type="NCBI Taxonomy" id="3032870"/>
    <lineage>
        <taxon>Bacteria</taxon>
        <taxon>Pseudomonadati</taxon>
        <taxon>Bacteroidota</taxon>
        <taxon>Bacteroidia</taxon>
        <taxon>Bacteroidales</taxon>
        <taxon>Muribaculaceae</taxon>
        <taxon>Lepagella</taxon>
    </lineage>
</organism>
<dbReference type="Proteomes" id="UP000306319">
    <property type="component" value="Unassembled WGS sequence"/>
</dbReference>
<protein>
    <submittedName>
        <fullName evidence="1">Uncharacterized protein</fullName>
    </submittedName>
</protein>
<comment type="caution">
    <text evidence="1">The sequence shown here is derived from an EMBL/GenBank/DDBJ whole genome shotgun (WGS) entry which is preliminary data.</text>
</comment>
<evidence type="ECO:0000313" key="2">
    <source>
        <dbReference type="Proteomes" id="UP000306319"/>
    </source>
</evidence>
<gene>
    <name evidence="1" type="ORF">E5331_00440</name>
</gene>
<accession>A0AC61RNI2</accession>
<sequence length="115" mass="13530">MKPIIFRWVKTSDTHFATLVETDAEYKARVEKSLKDLEDYLEELADNGKWEEISRTIPYDQFSKNDITVNDAGNKDRMFIFVTLNQRTAEDMIESLLYEHYTHVIYLDLQGSMKG</sequence>
<dbReference type="EMBL" id="SRYB01000001">
    <property type="protein sequence ID" value="TGY80880.1"/>
    <property type="molecule type" value="Genomic_DNA"/>
</dbReference>
<reference evidence="1" key="1">
    <citation type="submission" date="2019-04" db="EMBL/GenBank/DDBJ databases">
        <title>Microbes associate with the intestines of laboratory mice.</title>
        <authorList>
            <person name="Navarre W."/>
            <person name="Wong E."/>
            <person name="Huang K."/>
            <person name="Tropini C."/>
            <person name="Ng K."/>
            <person name="Yu B."/>
        </authorList>
    </citation>
    <scope>NUCLEOTIDE SEQUENCE</scope>
    <source>
        <strain evidence="1">NM04_E33</strain>
    </source>
</reference>
<evidence type="ECO:0000313" key="1">
    <source>
        <dbReference type="EMBL" id="TGY80880.1"/>
    </source>
</evidence>
<proteinExistence type="predicted"/>